<feature type="compositionally biased region" description="Low complexity" evidence="1">
    <location>
        <begin position="413"/>
        <end position="429"/>
    </location>
</feature>
<dbReference type="Pfam" id="PF08550">
    <property type="entry name" value="GATA_AreA"/>
    <property type="match status" value="1"/>
</dbReference>
<reference evidence="3" key="1">
    <citation type="submission" date="2022-10" db="EMBL/GenBank/DDBJ databases">
        <title>Tapping the CABI collections for fungal endophytes: first genome assemblies for Collariella, Neodidymelliopsis, Ascochyta clinopodiicola, Didymella pomorum, Didymosphaeria variabile, Neocosmospora piperis and Neocucurbitaria cava.</title>
        <authorList>
            <person name="Hill R."/>
        </authorList>
    </citation>
    <scope>NUCLEOTIDE SEQUENCE</scope>
    <source>
        <strain evidence="3">IMI 355091</strain>
    </source>
</reference>
<feature type="domain" description="Nitrogen regulatory protein areA GATA-like" evidence="2">
    <location>
        <begin position="175"/>
        <end position="202"/>
    </location>
</feature>
<dbReference type="GO" id="GO:0007039">
    <property type="term" value="P:protein catabolic process in the vacuole"/>
    <property type="evidence" value="ECO:0007669"/>
    <property type="project" value="TreeGrafter"/>
</dbReference>
<gene>
    <name evidence="3" type="primary">REG1</name>
    <name evidence="3" type="ORF">N0V91_006836</name>
</gene>
<dbReference type="GO" id="GO:0042149">
    <property type="term" value="P:cellular response to glucose starvation"/>
    <property type="evidence" value="ECO:0007669"/>
    <property type="project" value="TreeGrafter"/>
</dbReference>
<dbReference type="Proteomes" id="UP001140510">
    <property type="component" value="Unassembled WGS sequence"/>
</dbReference>
<dbReference type="EMBL" id="JAPEVA010000056">
    <property type="protein sequence ID" value="KAJ4402925.1"/>
    <property type="molecule type" value="Genomic_DNA"/>
</dbReference>
<feature type="compositionally biased region" description="Polar residues" evidence="1">
    <location>
        <begin position="20"/>
        <end position="35"/>
    </location>
</feature>
<proteinExistence type="predicted"/>
<feature type="compositionally biased region" description="Polar residues" evidence="1">
    <location>
        <begin position="463"/>
        <end position="483"/>
    </location>
</feature>
<dbReference type="AlphaFoldDB" id="A0A9W9D5V8"/>
<sequence>MAEVLHTPREGSPFGGSPMARTTSSTNLYSALQSPRRNHFSLNDLRAHAEQSESSRASSLHSESSSSLSLDTRLDESSSEDDALAFPDYSRSRKNYSETIDSYEHTDSPSIKITGEQLPPFEPHTTAEGTLPTDTPLTTPDPVPVSEDDSAVRKEPSRHVDYLSYEWREEDIWSSWRHIVEHRSVYGERSRLENASWRTWAKSQFKLKTVSPETLNWLKDVDVTWLYGPLQPACNRFASQQNSEPVSRLSKSSSFLGNVKKPILKKRSMSEAMLQRSLSTSSLVAEAAEMAQKQRTPTAQLERRKPRPIIGRKTSDLPTASSLISRTTSREPTDYFTSRSTSGLHTPFDGEKKHIRFDDKVEQCIAIETKDGDDDEDDFNHNPWASQNDEDSSSDEGVVMMKRSRKNRRRPLSRTSSKTNVTTAKATNKTIEKLPSTTLKYRTDSPDVTEQQQSHSLGFWRSSRLSPSPSQETLRPSHPSSNFLLPEDDDDEEYFNPSGAFGVQRPATPTASDPHSLRNRHLDVPSESGGLRRTASGMIAPFEDTDDEPQRGGILGSVVDTVNTARDIAHVIWNVGWKN</sequence>
<feature type="compositionally biased region" description="Polar residues" evidence="1">
    <location>
        <begin position="435"/>
        <end position="456"/>
    </location>
</feature>
<dbReference type="InterPro" id="IPR013860">
    <property type="entry name" value="AreA_GATA"/>
</dbReference>
<dbReference type="OrthoDB" id="5563539at2759"/>
<name>A0A9W9D5V8_9PLEO</name>
<evidence type="ECO:0000259" key="2">
    <source>
        <dbReference type="Pfam" id="PF08550"/>
    </source>
</evidence>
<organism evidence="3 4">
    <name type="scientific">Didymella pomorum</name>
    <dbReference type="NCBI Taxonomy" id="749634"/>
    <lineage>
        <taxon>Eukaryota</taxon>
        <taxon>Fungi</taxon>
        <taxon>Dikarya</taxon>
        <taxon>Ascomycota</taxon>
        <taxon>Pezizomycotina</taxon>
        <taxon>Dothideomycetes</taxon>
        <taxon>Pleosporomycetidae</taxon>
        <taxon>Pleosporales</taxon>
        <taxon>Pleosporineae</taxon>
        <taxon>Didymellaceae</taxon>
        <taxon>Didymella</taxon>
    </lineage>
</organism>
<feature type="compositionally biased region" description="Low complexity" evidence="1">
    <location>
        <begin position="54"/>
        <end position="71"/>
    </location>
</feature>
<accession>A0A9W9D5V8</accession>
<feature type="region of interest" description="Disordered" evidence="1">
    <location>
        <begin position="291"/>
        <end position="350"/>
    </location>
</feature>
<feature type="compositionally biased region" description="Polar residues" evidence="1">
    <location>
        <begin position="316"/>
        <end position="327"/>
    </location>
</feature>
<feature type="compositionally biased region" description="Low complexity" evidence="1">
    <location>
        <begin position="130"/>
        <end position="140"/>
    </location>
</feature>
<feature type="region of interest" description="Disordered" evidence="1">
    <location>
        <begin position="370"/>
        <end position="533"/>
    </location>
</feature>
<protein>
    <submittedName>
        <fullName evidence="3">Protein phosphatase regulator</fullName>
    </submittedName>
</protein>
<keyword evidence="4" id="KW-1185">Reference proteome</keyword>
<evidence type="ECO:0000313" key="3">
    <source>
        <dbReference type="EMBL" id="KAJ4402925.1"/>
    </source>
</evidence>
<evidence type="ECO:0000313" key="4">
    <source>
        <dbReference type="Proteomes" id="UP001140510"/>
    </source>
</evidence>
<comment type="caution">
    <text evidence="3">The sequence shown here is derived from an EMBL/GenBank/DDBJ whole genome shotgun (WGS) entry which is preliminary data.</text>
</comment>
<feature type="region of interest" description="Disordered" evidence="1">
    <location>
        <begin position="102"/>
        <end position="155"/>
    </location>
</feature>
<dbReference type="GO" id="GO:0005773">
    <property type="term" value="C:vacuole"/>
    <property type="evidence" value="ECO:0007669"/>
    <property type="project" value="GOC"/>
</dbReference>
<dbReference type="PANTHER" id="PTHR28051">
    <property type="entry name" value="PROTEIN MTL1-RELATED"/>
    <property type="match status" value="1"/>
</dbReference>
<feature type="compositionally biased region" description="Polar residues" evidence="1">
    <location>
        <begin position="335"/>
        <end position="344"/>
    </location>
</feature>
<feature type="compositionally biased region" description="Basic residues" evidence="1">
    <location>
        <begin position="402"/>
        <end position="412"/>
    </location>
</feature>
<feature type="region of interest" description="Disordered" evidence="1">
    <location>
        <begin position="1"/>
        <end position="86"/>
    </location>
</feature>
<dbReference type="InterPro" id="IPR052292">
    <property type="entry name" value="Glucose_repression_reg"/>
</dbReference>
<dbReference type="PANTHER" id="PTHR28051:SF1">
    <property type="entry name" value="PROTEIN MTL1-RELATED"/>
    <property type="match status" value="1"/>
</dbReference>
<evidence type="ECO:0000256" key="1">
    <source>
        <dbReference type="SAM" id="MobiDB-lite"/>
    </source>
</evidence>